<dbReference type="PRINTS" id="PR00765">
    <property type="entry name" value="CRBOXYPTASEA"/>
</dbReference>
<dbReference type="SUPFAM" id="SSF49265">
    <property type="entry name" value="Fibronectin type III"/>
    <property type="match status" value="1"/>
</dbReference>
<dbReference type="SUPFAM" id="SSF53187">
    <property type="entry name" value="Zn-dependent exopeptidases"/>
    <property type="match status" value="1"/>
</dbReference>
<dbReference type="InterPro" id="IPR057246">
    <property type="entry name" value="CARBOXYPEPT_ZN_1"/>
</dbReference>
<dbReference type="CDD" id="cd00063">
    <property type="entry name" value="FN3"/>
    <property type="match status" value="1"/>
</dbReference>
<comment type="caution">
    <text evidence="12">Lacks conserved residue(s) required for the propagation of feature annotation.</text>
</comment>
<dbReference type="OrthoDB" id="5294005at2"/>
<dbReference type="SMART" id="SM00060">
    <property type="entry name" value="FN3"/>
    <property type="match status" value="1"/>
</dbReference>
<keyword evidence="9" id="KW-0482">Metalloprotease</keyword>
<organism evidence="15 16">
    <name type="scientific">Photobacterium frigidiphilum</name>
    <dbReference type="NCBI Taxonomy" id="264736"/>
    <lineage>
        <taxon>Bacteria</taxon>
        <taxon>Pseudomonadati</taxon>
        <taxon>Pseudomonadota</taxon>
        <taxon>Gammaproteobacteria</taxon>
        <taxon>Vibrionales</taxon>
        <taxon>Vibrionaceae</taxon>
        <taxon>Photobacterium</taxon>
    </lineage>
</organism>
<gene>
    <name evidence="15" type="ORF">C9J12_09420</name>
</gene>
<evidence type="ECO:0000256" key="7">
    <source>
        <dbReference type="ARBA" id="ARBA00022801"/>
    </source>
</evidence>
<dbReference type="AlphaFoldDB" id="A0A2T3JJN1"/>
<dbReference type="EMBL" id="PYMJ01000007">
    <property type="protein sequence ID" value="PSU49195.1"/>
    <property type="molecule type" value="Genomic_DNA"/>
</dbReference>
<keyword evidence="3" id="KW-0121">Carboxypeptidase</keyword>
<comment type="caution">
    <text evidence="15">The sequence shown here is derived from an EMBL/GenBank/DDBJ whole genome shotgun (WGS) entry which is preliminary data.</text>
</comment>
<keyword evidence="5" id="KW-0479">Metal-binding</keyword>
<dbReference type="GO" id="GO:0008270">
    <property type="term" value="F:zinc ion binding"/>
    <property type="evidence" value="ECO:0007669"/>
    <property type="project" value="InterPro"/>
</dbReference>
<evidence type="ECO:0000259" key="14">
    <source>
        <dbReference type="PROSITE" id="PS52035"/>
    </source>
</evidence>
<comment type="similarity">
    <text evidence="2 12">Belongs to the peptidase M14 family.</text>
</comment>
<evidence type="ECO:0000256" key="9">
    <source>
        <dbReference type="ARBA" id="ARBA00023049"/>
    </source>
</evidence>
<evidence type="ECO:0000256" key="11">
    <source>
        <dbReference type="ARBA" id="ARBA00066554"/>
    </source>
</evidence>
<evidence type="ECO:0000256" key="5">
    <source>
        <dbReference type="ARBA" id="ARBA00022723"/>
    </source>
</evidence>
<dbReference type="PROSITE" id="PS52035">
    <property type="entry name" value="PEPTIDASE_M14"/>
    <property type="match status" value="1"/>
</dbReference>
<evidence type="ECO:0000313" key="15">
    <source>
        <dbReference type="EMBL" id="PSU49195.1"/>
    </source>
</evidence>
<evidence type="ECO:0000256" key="10">
    <source>
        <dbReference type="ARBA" id="ARBA00050859"/>
    </source>
</evidence>
<dbReference type="InterPro" id="IPR036116">
    <property type="entry name" value="FN3_sf"/>
</dbReference>
<evidence type="ECO:0000256" key="3">
    <source>
        <dbReference type="ARBA" id="ARBA00022645"/>
    </source>
</evidence>
<evidence type="ECO:0000256" key="12">
    <source>
        <dbReference type="PROSITE-ProRule" id="PRU01379"/>
    </source>
</evidence>
<evidence type="ECO:0000256" key="4">
    <source>
        <dbReference type="ARBA" id="ARBA00022670"/>
    </source>
</evidence>
<dbReference type="GO" id="GO:0004181">
    <property type="term" value="F:metallocarboxypeptidase activity"/>
    <property type="evidence" value="ECO:0007669"/>
    <property type="project" value="InterPro"/>
</dbReference>
<dbReference type="GO" id="GO:0006508">
    <property type="term" value="P:proteolysis"/>
    <property type="evidence" value="ECO:0007669"/>
    <property type="project" value="UniProtKB-KW"/>
</dbReference>
<dbReference type="Proteomes" id="UP000240987">
    <property type="component" value="Unassembled WGS sequence"/>
</dbReference>
<sequence>MKKRYLSYQDTIDFLTEAMAKYPDLIRLQNIGDTHEGRPIMMVTISQDVAYADLKPALLYTGTIHAREWIGIELAVNFIQYLLDNYPSNPEVVEALTRNTLYIVPCLNPDGFEYSRNHFSFWRKNRRDNGDGTFGVDLNRNFGINFRQSTNTQSNIYGGPAAFSEPETQAIKQFVELHNNIKIALDYHSQGNVFFPAHKFNHEAEIEGTDLNILCANMAKEIHKVTRRQYGIHRGKPPANLIHGSGREYYYDRGILSTVVEVGSRNIPDYLINMSQSVDENIPALLYALGTAINYSDLAPKRPENFTVRDISANHAELVWDHNPEDGGCYYQVYRNEAPKDPCTRDNLIAITSQSEYTDKQLKSGHRYYYNLRKVNRVNRVKSPFAPEVKIKTNLEKDEFSFTLFPTPEKIGYTGEFLATQNAEHFGNNSLFIGVNKTKGICYGVIDYDMSRIPTDAQIKDAAFSLYPMNRVGAKIENYGEWSVSILDPDDISDITDFEQIHNAVALQTLGDAIDSDQLTQGIWKSWRFSALEKQLIQDQLEKGRLLLRLQGPDSLPQGHDSQMMQFDIGYGRFGGGIHYRPSLDIIYNRRPNEATFNATTCHTVSHIGVTQGELQSGFDSNGQRIFGHVEFMLPQLSERTDIVITDAYFVLESEATNGISQPMRFTVGMVDNDKLNYNSIKCSELIEFLGYEVSSHELVKTPRQTFMFDSSARQHLEDLHDSGKPINLIIRATSASRQQDAIVQWKTLSADETTVYPQLVVEYIERRKQQMDSPDNVQASLEDGLVKLTWDNPDSEDWVGTYVVRNSFHPPRSPFDGVKLYAGKDGYTLDRFGNTNIPKYYSVFNYDNVPNYSVPATLKFSTDEVTPVIYDEFEAQDEMEQRYREGD</sequence>
<comment type="cofactor">
    <cofactor evidence="1">
        <name>Zn(2+)</name>
        <dbReference type="ChEBI" id="CHEBI:29105"/>
    </cofactor>
</comment>
<evidence type="ECO:0000256" key="2">
    <source>
        <dbReference type="ARBA" id="ARBA00005988"/>
    </source>
</evidence>
<comment type="catalytic activity">
    <reaction evidence="10">
        <text>Releases a C-terminal residue, which may be hydrophobic or positively charged.</text>
        <dbReference type="EC" id="3.4.17.18"/>
    </reaction>
</comment>
<evidence type="ECO:0000259" key="13">
    <source>
        <dbReference type="PROSITE" id="PS50853"/>
    </source>
</evidence>
<dbReference type="PROSITE" id="PS00132">
    <property type="entry name" value="CARBOXYPEPT_ZN_1"/>
    <property type="match status" value="1"/>
</dbReference>
<dbReference type="InterPro" id="IPR000834">
    <property type="entry name" value="Peptidase_M14"/>
</dbReference>
<feature type="domain" description="Peptidase M14" evidence="14">
    <location>
        <begin position="4"/>
        <end position="292"/>
    </location>
</feature>
<keyword evidence="8" id="KW-0862">Zinc</keyword>
<accession>A0A2T3JJN1</accession>
<keyword evidence="6" id="KW-0732">Signal</keyword>
<evidence type="ECO:0000256" key="8">
    <source>
        <dbReference type="ARBA" id="ARBA00022833"/>
    </source>
</evidence>
<dbReference type="PANTHER" id="PTHR11705:SF143">
    <property type="entry name" value="SLL0236 PROTEIN"/>
    <property type="match status" value="1"/>
</dbReference>
<dbReference type="GO" id="GO:0005615">
    <property type="term" value="C:extracellular space"/>
    <property type="evidence" value="ECO:0007669"/>
    <property type="project" value="TreeGrafter"/>
</dbReference>
<proteinExistence type="inferred from homology"/>
<evidence type="ECO:0000313" key="16">
    <source>
        <dbReference type="Proteomes" id="UP000240987"/>
    </source>
</evidence>
<dbReference type="InterPro" id="IPR003961">
    <property type="entry name" value="FN3_dom"/>
</dbReference>
<dbReference type="Gene3D" id="3.40.630.10">
    <property type="entry name" value="Zn peptidases"/>
    <property type="match status" value="1"/>
</dbReference>
<evidence type="ECO:0000256" key="1">
    <source>
        <dbReference type="ARBA" id="ARBA00001947"/>
    </source>
</evidence>
<name>A0A2T3JJN1_9GAMM</name>
<dbReference type="SMART" id="SM00631">
    <property type="entry name" value="Zn_pept"/>
    <property type="match status" value="1"/>
</dbReference>
<dbReference type="Gene3D" id="2.60.40.10">
    <property type="entry name" value="Immunoglobulins"/>
    <property type="match status" value="1"/>
</dbReference>
<reference evidence="15 16" key="1">
    <citation type="submission" date="2018-01" db="EMBL/GenBank/DDBJ databases">
        <title>Whole genome sequencing of Histamine producing bacteria.</title>
        <authorList>
            <person name="Butler K."/>
        </authorList>
    </citation>
    <scope>NUCLEOTIDE SEQUENCE [LARGE SCALE GENOMIC DNA]</scope>
    <source>
        <strain evidence="15 16">JCM 12947</strain>
    </source>
</reference>
<dbReference type="PROSITE" id="PS50853">
    <property type="entry name" value="FN3"/>
    <property type="match status" value="1"/>
</dbReference>
<dbReference type="RefSeq" id="WP_107242471.1">
    <property type="nucleotide sequence ID" value="NZ_PYMJ01000007.1"/>
</dbReference>
<dbReference type="InterPro" id="IPR013783">
    <property type="entry name" value="Ig-like_fold"/>
</dbReference>
<dbReference type="FunFam" id="3.40.630.10:FF:000084">
    <property type="entry name" value="Carboxypeptidase B2"/>
    <property type="match status" value="1"/>
</dbReference>
<keyword evidence="16" id="KW-1185">Reference proteome</keyword>
<protein>
    <recommendedName>
        <fullName evidence="11">carboxypeptidase T</fullName>
        <ecNumber evidence="11">3.4.17.18</ecNumber>
    </recommendedName>
</protein>
<dbReference type="Pfam" id="PF00246">
    <property type="entry name" value="Peptidase_M14"/>
    <property type="match status" value="1"/>
</dbReference>
<evidence type="ECO:0000256" key="6">
    <source>
        <dbReference type="ARBA" id="ARBA00022729"/>
    </source>
</evidence>
<dbReference type="EC" id="3.4.17.18" evidence="11"/>
<feature type="domain" description="Fibronectin type-III" evidence="13">
    <location>
        <begin position="302"/>
        <end position="396"/>
    </location>
</feature>
<dbReference type="PANTHER" id="PTHR11705">
    <property type="entry name" value="PROTEASE FAMILY M14 CARBOXYPEPTIDASE A,B"/>
    <property type="match status" value="1"/>
</dbReference>
<keyword evidence="4" id="KW-0645">Protease</keyword>
<keyword evidence="7" id="KW-0378">Hydrolase</keyword>